<comment type="caution">
    <text evidence="11">The sequence shown here is derived from an EMBL/GenBank/DDBJ whole genome shotgun (WGS) entry which is preliminary data.</text>
</comment>
<organism evidence="11 12">
    <name type="scientific">Zophobas morio</name>
    <dbReference type="NCBI Taxonomy" id="2755281"/>
    <lineage>
        <taxon>Eukaryota</taxon>
        <taxon>Metazoa</taxon>
        <taxon>Ecdysozoa</taxon>
        <taxon>Arthropoda</taxon>
        <taxon>Hexapoda</taxon>
        <taxon>Insecta</taxon>
        <taxon>Pterygota</taxon>
        <taxon>Neoptera</taxon>
        <taxon>Endopterygota</taxon>
        <taxon>Coleoptera</taxon>
        <taxon>Polyphaga</taxon>
        <taxon>Cucujiformia</taxon>
        <taxon>Tenebrionidae</taxon>
        <taxon>Zophobas</taxon>
    </lineage>
</organism>
<evidence type="ECO:0000256" key="5">
    <source>
        <dbReference type="ARBA" id="ARBA00022725"/>
    </source>
</evidence>
<dbReference type="EMBL" id="JALNTZ010000004">
    <property type="protein sequence ID" value="KAJ3656603.1"/>
    <property type="molecule type" value="Genomic_DNA"/>
</dbReference>
<evidence type="ECO:0000256" key="2">
    <source>
        <dbReference type="ARBA" id="ARBA00022475"/>
    </source>
</evidence>
<evidence type="ECO:0000256" key="3">
    <source>
        <dbReference type="ARBA" id="ARBA00022606"/>
    </source>
</evidence>
<feature type="transmembrane region" description="Helical" evidence="10">
    <location>
        <begin position="255"/>
        <end position="276"/>
    </location>
</feature>
<evidence type="ECO:0000256" key="4">
    <source>
        <dbReference type="ARBA" id="ARBA00022692"/>
    </source>
</evidence>
<protein>
    <recommendedName>
        <fullName evidence="10">Odorant receptor</fullName>
    </recommendedName>
</protein>
<dbReference type="Proteomes" id="UP001168821">
    <property type="component" value="Unassembled WGS sequence"/>
</dbReference>
<evidence type="ECO:0000256" key="8">
    <source>
        <dbReference type="ARBA" id="ARBA00023170"/>
    </source>
</evidence>
<comment type="subcellular location">
    <subcellularLocation>
        <location evidence="1 10">Cell membrane</location>
        <topology evidence="1 10">Multi-pass membrane protein</topology>
    </subcellularLocation>
</comment>
<comment type="caution">
    <text evidence="10">Lacks conserved residue(s) required for the propagation of feature annotation.</text>
</comment>
<comment type="similarity">
    <text evidence="10">Belongs to the insect chemoreceptor superfamily. Heteromeric odorant receptor channel (TC 1.A.69) family.</text>
</comment>
<keyword evidence="2" id="KW-1003">Cell membrane</keyword>
<dbReference type="InterPro" id="IPR004117">
    <property type="entry name" value="7tm6_olfct_rcpt"/>
</dbReference>
<dbReference type="Pfam" id="PF02949">
    <property type="entry name" value="7tm_6"/>
    <property type="match status" value="1"/>
</dbReference>
<dbReference type="GO" id="GO:0005886">
    <property type="term" value="C:plasma membrane"/>
    <property type="evidence" value="ECO:0007669"/>
    <property type="project" value="UniProtKB-SubCell"/>
</dbReference>
<keyword evidence="3 10" id="KW-0716">Sensory transduction</keyword>
<proteinExistence type="inferred from homology"/>
<feature type="transmembrane region" description="Helical" evidence="10">
    <location>
        <begin position="130"/>
        <end position="148"/>
    </location>
</feature>
<keyword evidence="9 10" id="KW-0807">Transducer</keyword>
<name>A0AA38MHS4_9CUCU</name>
<dbReference type="AlphaFoldDB" id="A0AA38MHS4"/>
<dbReference type="GO" id="GO:0004984">
    <property type="term" value="F:olfactory receptor activity"/>
    <property type="evidence" value="ECO:0007669"/>
    <property type="project" value="InterPro"/>
</dbReference>
<keyword evidence="5 10" id="KW-0552">Olfaction</keyword>
<evidence type="ECO:0000313" key="12">
    <source>
        <dbReference type="Proteomes" id="UP001168821"/>
    </source>
</evidence>
<dbReference type="PANTHER" id="PTHR21137:SF35">
    <property type="entry name" value="ODORANT RECEPTOR 19A-RELATED"/>
    <property type="match status" value="1"/>
</dbReference>
<evidence type="ECO:0000256" key="9">
    <source>
        <dbReference type="ARBA" id="ARBA00023224"/>
    </source>
</evidence>
<evidence type="ECO:0000256" key="7">
    <source>
        <dbReference type="ARBA" id="ARBA00023136"/>
    </source>
</evidence>
<dbReference type="GO" id="GO:0007165">
    <property type="term" value="P:signal transduction"/>
    <property type="evidence" value="ECO:0007669"/>
    <property type="project" value="UniProtKB-KW"/>
</dbReference>
<keyword evidence="12" id="KW-1185">Reference proteome</keyword>
<dbReference type="PANTHER" id="PTHR21137">
    <property type="entry name" value="ODORANT RECEPTOR"/>
    <property type="match status" value="1"/>
</dbReference>
<feature type="transmembrane region" description="Helical" evidence="10">
    <location>
        <begin position="169"/>
        <end position="191"/>
    </location>
</feature>
<feature type="transmembrane region" description="Helical" evidence="10">
    <location>
        <begin position="34"/>
        <end position="57"/>
    </location>
</feature>
<evidence type="ECO:0000256" key="1">
    <source>
        <dbReference type="ARBA" id="ARBA00004651"/>
    </source>
</evidence>
<evidence type="ECO:0000256" key="10">
    <source>
        <dbReference type="RuleBase" id="RU351113"/>
    </source>
</evidence>
<keyword evidence="6 10" id="KW-1133">Transmembrane helix</keyword>
<dbReference type="GO" id="GO:0005549">
    <property type="term" value="F:odorant binding"/>
    <property type="evidence" value="ECO:0007669"/>
    <property type="project" value="InterPro"/>
</dbReference>
<gene>
    <name evidence="11" type="ORF">Zmor_015671</name>
</gene>
<evidence type="ECO:0000256" key="6">
    <source>
        <dbReference type="ARBA" id="ARBA00022989"/>
    </source>
</evidence>
<accession>A0AA38MHS4</accession>
<sequence length="382" mass="44505">MKDSLVERSFGFYLRILQFLGYYPPEKYKNLYAIYAYIVYCVFSVPIPILATLNLVLTENLNLSKISENAFIISQMCGSIFKLLPFIKNATSIKRNIYTLESPIFTSYTKQQEVIIDECVYTCRRNCRTFFKLVVFAVISWTMIPFFEDEMRLPIDIWLPCNLKSNPRIFRLVFVILVFGVGNCAHVNAIVDTLLSGLLCHAIHQIRILKDNLQFLEESALKDEKFKNEFIYRKISKCVGHHEAILQFVANFEDLYSSAIFSQFLASIVVICITCLQMTMLEPLTFPFFSMVMFLMTMFTEIYFYCYYGTALYEESNTLTNAIYTAKWYDYDPRSKKALIILMERSKKPIVVTAGRILDLSLDTFIKILRRAYSLLAVFQNQ</sequence>
<evidence type="ECO:0000313" key="11">
    <source>
        <dbReference type="EMBL" id="KAJ3656603.1"/>
    </source>
</evidence>
<reference evidence="11" key="1">
    <citation type="journal article" date="2023" name="G3 (Bethesda)">
        <title>Whole genome assemblies of Zophobas morio and Tenebrio molitor.</title>
        <authorList>
            <person name="Kaur S."/>
            <person name="Stinson S.A."/>
            <person name="diCenzo G.C."/>
        </authorList>
    </citation>
    <scope>NUCLEOTIDE SEQUENCE</scope>
    <source>
        <strain evidence="11">QUZm001</strain>
    </source>
</reference>
<keyword evidence="7 10" id="KW-0472">Membrane</keyword>
<keyword evidence="4 10" id="KW-0812">Transmembrane</keyword>
<feature type="transmembrane region" description="Helical" evidence="10">
    <location>
        <begin position="288"/>
        <end position="310"/>
    </location>
</feature>
<keyword evidence="8 10" id="KW-0675">Receptor</keyword>